<evidence type="ECO:0000313" key="3">
    <source>
        <dbReference type="Proteomes" id="UP000518266"/>
    </source>
</evidence>
<protein>
    <recommendedName>
        <fullName evidence="4">HAT C-terminal dimerisation domain-containing protein</fullName>
    </recommendedName>
</protein>
<dbReference type="AlphaFoldDB" id="A0A7J5Z4F2"/>
<feature type="region of interest" description="Disordered" evidence="1">
    <location>
        <begin position="480"/>
        <end position="501"/>
    </location>
</feature>
<accession>A0A7J5Z4F2</accession>
<comment type="caution">
    <text evidence="2">The sequence shown here is derived from an EMBL/GenBank/DDBJ whole genome shotgun (WGS) entry which is preliminary data.</text>
</comment>
<dbReference type="OrthoDB" id="8950845at2759"/>
<dbReference type="PANTHER" id="PTHR37162">
    <property type="entry name" value="HAT FAMILY DIMERISATION DOMAINCONTAINING PROTEIN-RELATED"/>
    <property type="match status" value="1"/>
</dbReference>
<sequence>MLDSCNVMRGSKSGLETRIRDKHCQTLLDIDGDSCHHIHNAAKRFAAPFCHNLEQLFTDLHTDHLWASDQVHYLMEVCELMGIPGTNPQRFTAHRWLSAYDVGISTRRMLPAYKVLYFGFLNHADQNLYMDILEEIYRDHGVGERAKARIQFFHQDLRKKGMTQVGKDRKERVVKKVWFESLNTNLHLSVYLGVLPILKEYVMVFQGSQTLVHKLHDKQLEVVTSFMACFVKAEHLHTTPKKLVEMEFSDKMLPLRELYVGPLAEKLKAEHPQHPIVLQFLNTVKTAYISTAAYMQKKLPLNSRTLQALSALDPLVRGHSETGILLKRLSGPEMMGHLVPPQFDVPLEVVKFNVDRTLPLYLDGDSMVTWWANIMATGKYPGLNHVVKGGLSIFHGPMVESSFSAMGDIISQKRTSMSMATFNAIQTTKYALKSRCQTAIQMFKRENVKLSTVDKALCKNIRTAGTKDKTRRKQALLKKKERQEEFGCQPTTSAEQSRKIAVEKDRHVRQIAAQKRKKALELLVQAKKAKK</sequence>
<evidence type="ECO:0008006" key="4">
    <source>
        <dbReference type="Google" id="ProtNLM"/>
    </source>
</evidence>
<keyword evidence="3" id="KW-1185">Reference proteome</keyword>
<dbReference type="Proteomes" id="UP000518266">
    <property type="component" value="Unassembled WGS sequence"/>
</dbReference>
<reference evidence="2 3" key="1">
    <citation type="submission" date="2020-03" db="EMBL/GenBank/DDBJ databases">
        <title>Dissostichus mawsoni Genome sequencing and assembly.</title>
        <authorList>
            <person name="Park H."/>
        </authorList>
    </citation>
    <scope>NUCLEOTIDE SEQUENCE [LARGE SCALE GENOMIC DNA]</scope>
    <source>
        <strain evidence="2">DM0001</strain>
        <tissue evidence="2">Muscle</tissue>
    </source>
</reference>
<dbReference type="PANTHER" id="PTHR37162:SF1">
    <property type="entry name" value="BED-TYPE DOMAIN-CONTAINING PROTEIN"/>
    <property type="match status" value="1"/>
</dbReference>
<gene>
    <name evidence="2" type="ORF">F7725_017438</name>
</gene>
<proteinExistence type="predicted"/>
<organism evidence="2 3">
    <name type="scientific">Dissostichus mawsoni</name>
    <name type="common">Antarctic cod</name>
    <dbReference type="NCBI Taxonomy" id="36200"/>
    <lineage>
        <taxon>Eukaryota</taxon>
        <taxon>Metazoa</taxon>
        <taxon>Chordata</taxon>
        <taxon>Craniata</taxon>
        <taxon>Vertebrata</taxon>
        <taxon>Euteleostomi</taxon>
        <taxon>Actinopterygii</taxon>
        <taxon>Neopterygii</taxon>
        <taxon>Teleostei</taxon>
        <taxon>Neoteleostei</taxon>
        <taxon>Acanthomorphata</taxon>
        <taxon>Eupercaria</taxon>
        <taxon>Perciformes</taxon>
        <taxon>Notothenioidei</taxon>
        <taxon>Nototheniidae</taxon>
        <taxon>Dissostichus</taxon>
    </lineage>
</organism>
<dbReference type="EMBL" id="JAAKFY010000006">
    <property type="protein sequence ID" value="KAF3856715.1"/>
    <property type="molecule type" value="Genomic_DNA"/>
</dbReference>
<evidence type="ECO:0000313" key="2">
    <source>
        <dbReference type="EMBL" id="KAF3856715.1"/>
    </source>
</evidence>
<name>A0A7J5Z4F2_DISMA</name>
<evidence type="ECO:0000256" key="1">
    <source>
        <dbReference type="SAM" id="MobiDB-lite"/>
    </source>
</evidence>